<dbReference type="InterPro" id="IPR009060">
    <property type="entry name" value="UBA-like_sf"/>
</dbReference>
<dbReference type="GO" id="GO:0016579">
    <property type="term" value="P:protein deubiquitination"/>
    <property type="evidence" value="ECO:0007669"/>
    <property type="project" value="InterPro"/>
</dbReference>
<feature type="region of interest" description="Disordered" evidence="5">
    <location>
        <begin position="1001"/>
        <end position="1027"/>
    </location>
</feature>
<feature type="compositionally biased region" description="Basic and acidic residues" evidence="5">
    <location>
        <begin position="2626"/>
        <end position="2637"/>
    </location>
</feature>
<dbReference type="InterPro" id="IPR001394">
    <property type="entry name" value="Peptidase_C19_UCH"/>
</dbReference>
<dbReference type="InterPro" id="IPR038765">
    <property type="entry name" value="Papain-like_cys_pep_sf"/>
</dbReference>
<sequence>MEIDEDHVQYLLSMGFPSELDVRKALRAAKNDVNDAVAILTNDHPVTSFDTLDDIDIEMRDIHPKNTPGPVYGPSLPPSYDEAVESEKVDEVMLENPGEGEGHGDDNPYEFPVTNLYELEGRVFAEHWSIPYKREESLGKCLIAATRLAEAGLSDGDENCTRFVDRCMQDAFQKLMNASAVHKWNTEIQEGIFSMLQLLVDLVVARLQHLPVHIVLMDVLAMAFNPETEYHYKNKAREDRTAWEDKFEGGQPFAVGPTSIYNKHPYGWLTHLINRFAIKGGFIHLKKTLEDDDLDAPSIAALLRPFGMCAEFLNPELVRVMLSQGMEKSIKFVQNLEEKDFKEKKVGSVSDLLASMKLLCIHMWSTDIKALDDLRLDIALRMLKSPHFNAKMNSLKEVTKLIEDATSSKFPRVKTAIVSEKILDWMVKNKVLSIALEGNIDQAQYCDKIKGIVDFLGTELSLDELSMIWKLQNGQTNNVIENIHSIIAAAAVKFDPNQLEHLVLLIQKNWQEDNDKMREKLLSLIGKIGRDSKVAKTTSQVLNLLWDLAHLPVLSTDLIEQALDEHLGILNDSYAVKDQVKRQYVSKCVEDIKKGACVLPTLKQLHQLSKNILKHSFKQDKGILHDLNKNCDIIKLVTQSLVKCHKQAITVVGEIGTFGPDTLVDTRYPHSEYVNHHLSFLQYVLQEGVLYLPWNRAKEIWSTLVSSTEACEWDRETCYEWFSSGIMDLDNETQSQLFLKELLRLDSSKLSEKGFQCFKTYFETVNRNDHRLKKDANGQMIAEKSELLGLDFLWELCLNIQDEAIANNAIQLLLSMSYTSLASRLKKDPLSLHKKFITECKTRLEAAMLGVVGTVVARAISSATKTLTASIVPEVANIPPPTKSRKQLNIERLLWIADQYVLSVEETHTSPRTILPHGASFQGYQINLFVTSETPKQEFMLLCHSNETLGGVRVKISYRLRQTPENIQIVAHEKLLGPGKDQKLLHQLDFEDNQIVQVRLVSSSTSSTPSKEPMSTPSSKQTFDLEQEKTLPGVVMAAGGEVFDMLYQLADLEEPKITTRVRKLLMLIPTDPAISEALDSITSRGLKHSSSTEDLSPRASPRKVAPTPSPPQSLQEVLSNLFDASAPDMSAFRVLYNMEVLSSKLVPTSQDTVTRSSTQTFFEEFLNAGGLSVVVNVLQPEALPQDTIYEIRQGCYSICLQLARFLLCGQTVTGDVTYSPSFTEEPKTPLSASVPAAGATSHSVPSISITDSWAAENRKAGRHAVETMGVHDFTETVSCFMRVAWAAAAGKLHLLSFAQPVRENTAVYSCGKRSRQSSTGYTGSTGSESDTQSLHGGVCVQQQVISTKDCNIAKEALEILVTCLQLRSELIATFYSLPCVSDFIIDILVGCSQADIRNAALDQFYLLSQTEISLMEGAGTHQQNPHQFLLQVLLKAYLPFWVSSTSTRGASQRLLNQCSQYFDLRCKLLEKLSVIDQRHLQVDVHSMLEDEINWLTNFVPSTHQELKETDNCLLAGHLKLIRTLFTCENVNKEEFGKMLVYDLLHDFLFPASKLMMDSLNGGNLDNLSEFNPKNLFLLEEKKRKEKPMKKETRKENWSTLHQPFNSRCSSAESRVAAYELLTELAYSSVTNLSDICKQLLQMHHLPNPDSANEWDYLPPVDGRASCGYVGLKNGGATCYMNSVIQQLYMMPNIPESILCIDEEENNDEEQVFYQLQTIFGHLMDSHLQYYEPEKFWRVFQLWGQIVNIREQQDAFDFFQALVDQMDEHMKNKGKEEIFKKMFQGIFSDQKICKECPHRYEREEAFLALNLTVKNATLQDSLDQFVKGELLEGDNAYYCEKCEEKRNTIKRMCIKTIPPHLCIQLKRFGYDWEANRALKFDDYFKFPWILDMEPYTAEGMARCESANMNGTMEQDLSSEDEQAKGVGFNAATAGDYRPPDIVISSYPDHKPINYELVGVVVHSGQANAGHYYSFIKERRGTVLNNPNKGKWFRFNDTIVEEFEMNDTSLESECFGGTYKAKVYDQSNSYPEERQRYWNGYMLFYERMEESKNPLSTKKSKLITKKLPANGRSRLDSDSLMELTELVHKGERRGMFMEKMPASIQRLIHAENLTFVKNRDVYNQEYFKFVKNHVARNSNQVTCPQYSEMSVWSIQLGIKFLFNTYFRTKIKTRPELDEWVEVIETILTHCKEACLWLLEYLAGEEGSGFIRPFLLDCPNRDVRLTMAKILERLFCCFLTTHSGLPIHKSIDTILENLLLLLNKEVIDQCKQSIQYFLVLKSYVQLGTKACIHMFKLNGFKRLAVFLLGNFTREEANIRRWISIQSRDFANLHTTLATLLLNCDVSSFRTEDVGSYPVKKPQMIIPQTYLKMSADMENYVFGAESVRYLREVVHAIRETGNPLPSICDMLLYCSFCNETFSMTLIKQLMLQYMNAPSNELKPIFSILTDLLTLEDSLQIKRLQLIIDGHVDDNGQQFEGLLAVVRLNHVQDSKRSYGCIKFLVNLANKCPVVKDYLQQTKSKWQWAVNWLKKKMSEYSYWSSSTTTTLSNEDSSRKSFQRTVSAQDTLAEATAILIELEAVNAEMDTNSNPDSGNERVEERPKGHGQLEEEEQGQDNSRGPLEDEQSTQEERDPQRMENS</sequence>
<dbReference type="CDD" id="cd17065">
    <property type="entry name" value="Ubl_UBP24"/>
    <property type="match status" value="1"/>
</dbReference>
<feature type="region of interest" description="Disordered" evidence="5">
    <location>
        <begin position="2579"/>
        <end position="2637"/>
    </location>
</feature>
<dbReference type="Pfam" id="PF00627">
    <property type="entry name" value="UBA"/>
    <property type="match status" value="1"/>
</dbReference>
<dbReference type="PROSITE" id="PS50235">
    <property type="entry name" value="USP_3"/>
    <property type="match status" value="1"/>
</dbReference>
<dbReference type="Gene3D" id="1.10.8.10">
    <property type="entry name" value="DNA helicase RuvA subunit, C-terminal domain"/>
    <property type="match status" value="1"/>
</dbReference>
<dbReference type="InterPro" id="IPR018200">
    <property type="entry name" value="USP_CS"/>
</dbReference>
<dbReference type="InterPro" id="IPR047061">
    <property type="entry name" value="UBP24_Ubl"/>
</dbReference>
<dbReference type="PANTHER" id="PTHR24006:SF943">
    <property type="entry name" value="UBIQUITIN CARBOXYL-TERMINAL HYDROLASE PUF"/>
    <property type="match status" value="1"/>
</dbReference>
<dbReference type="PROSITE" id="PS00972">
    <property type="entry name" value="USP_1"/>
    <property type="match status" value="1"/>
</dbReference>
<dbReference type="Pfam" id="PF12030">
    <property type="entry name" value="DUF3517"/>
    <property type="match status" value="1"/>
</dbReference>
<keyword evidence="2" id="KW-0645">Protease</keyword>
<dbReference type="InterPro" id="IPR056850">
    <property type="entry name" value="ARM_UBP34_24_USP9X_Y"/>
</dbReference>
<keyword evidence="1" id="KW-0597">Phosphoprotein</keyword>
<protein>
    <recommendedName>
        <fullName evidence="10">Ubiquitinyl hydrolase 1</fullName>
    </recommendedName>
</protein>
<evidence type="ECO:0000256" key="3">
    <source>
        <dbReference type="ARBA" id="ARBA00022786"/>
    </source>
</evidence>
<reference evidence="8" key="1">
    <citation type="journal article" date="2021" name="Genome Biol. Evol.">
        <title>A High-Quality Reference Genome for a Parasitic Bivalve with Doubly Uniparental Inheritance (Bivalvia: Unionida).</title>
        <authorList>
            <person name="Smith C.H."/>
        </authorList>
    </citation>
    <scope>NUCLEOTIDE SEQUENCE</scope>
    <source>
        <strain evidence="8">CHS0354</strain>
    </source>
</reference>
<dbReference type="CDD" id="cd02659">
    <property type="entry name" value="peptidase_C19C"/>
    <property type="match status" value="1"/>
</dbReference>
<reference evidence="8" key="3">
    <citation type="submission" date="2023-05" db="EMBL/GenBank/DDBJ databases">
        <authorList>
            <person name="Smith C.H."/>
        </authorList>
    </citation>
    <scope>NUCLEOTIDE SEQUENCE</scope>
    <source>
        <strain evidence="8">CHS0354</strain>
        <tissue evidence="8">Mantle</tissue>
    </source>
</reference>
<dbReference type="GO" id="GO:0005829">
    <property type="term" value="C:cytosol"/>
    <property type="evidence" value="ECO:0007669"/>
    <property type="project" value="TreeGrafter"/>
</dbReference>
<dbReference type="InterPro" id="IPR055176">
    <property type="entry name" value="UBP24/USP9X/USP9Y_UBL"/>
</dbReference>
<dbReference type="SUPFAM" id="SSF46934">
    <property type="entry name" value="UBA-like"/>
    <property type="match status" value="1"/>
</dbReference>
<feature type="domain" description="USP" evidence="7">
    <location>
        <begin position="1669"/>
        <end position="2046"/>
    </location>
</feature>
<proteinExistence type="predicted"/>
<dbReference type="InterPro" id="IPR028889">
    <property type="entry name" value="USP"/>
</dbReference>
<dbReference type="PROSITE" id="PS50030">
    <property type="entry name" value="UBA"/>
    <property type="match status" value="1"/>
</dbReference>
<feature type="compositionally biased region" description="Low complexity" evidence="5">
    <location>
        <begin position="1317"/>
        <end position="1329"/>
    </location>
</feature>
<dbReference type="Pfam" id="PF00443">
    <property type="entry name" value="UCH"/>
    <property type="match status" value="1"/>
</dbReference>
<feature type="region of interest" description="Disordered" evidence="5">
    <location>
        <begin position="1083"/>
        <end position="1112"/>
    </location>
</feature>
<feature type="compositionally biased region" description="Low complexity" evidence="5">
    <location>
        <begin position="1002"/>
        <end position="1019"/>
    </location>
</feature>
<dbReference type="InterPro" id="IPR015940">
    <property type="entry name" value="UBA"/>
</dbReference>
<dbReference type="Pfam" id="PF22900">
    <property type="entry name" value="UCH_UBL1"/>
    <property type="match status" value="1"/>
</dbReference>
<dbReference type="Gene3D" id="3.90.70.10">
    <property type="entry name" value="Cysteine proteinases"/>
    <property type="match status" value="1"/>
</dbReference>
<evidence type="ECO:0000313" key="9">
    <source>
        <dbReference type="Proteomes" id="UP001195483"/>
    </source>
</evidence>
<dbReference type="SUPFAM" id="SSF54001">
    <property type="entry name" value="Cysteine proteinases"/>
    <property type="match status" value="1"/>
</dbReference>
<name>A0AAE0TJR0_9BIVA</name>
<gene>
    <name evidence="8" type="ORF">CHS0354_027031</name>
</gene>
<dbReference type="GO" id="GO:0006508">
    <property type="term" value="P:proteolysis"/>
    <property type="evidence" value="ECO:0007669"/>
    <property type="project" value="UniProtKB-KW"/>
</dbReference>
<evidence type="ECO:0000256" key="2">
    <source>
        <dbReference type="ARBA" id="ARBA00022670"/>
    </source>
</evidence>
<keyword evidence="3" id="KW-0833">Ubl conjugation pathway</keyword>
<keyword evidence="4" id="KW-0378">Hydrolase</keyword>
<feature type="region of interest" description="Disordered" evidence="5">
    <location>
        <begin position="1313"/>
        <end position="1332"/>
    </location>
</feature>
<dbReference type="Pfam" id="PF25010">
    <property type="entry name" value="ARM_UBP24_USP9X-Y"/>
    <property type="match status" value="1"/>
</dbReference>
<feature type="domain" description="UBA" evidence="6">
    <location>
        <begin position="2"/>
        <end position="43"/>
    </location>
</feature>
<evidence type="ECO:0000259" key="6">
    <source>
        <dbReference type="PROSITE" id="PS50030"/>
    </source>
</evidence>
<keyword evidence="9" id="KW-1185">Reference proteome</keyword>
<dbReference type="SUPFAM" id="SSF54236">
    <property type="entry name" value="Ubiquitin-like"/>
    <property type="match status" value="1"/>
</dbReference>
<dbReference type="EMBL" id="JAEAOA010001611">
    <property type="protein sequence ID" value="KAK3611185.1"/>
    <property type="molecule type" value="Genomic_DNA"/>
</dbReference>
<accession>A0AAE0TJR0</accession>
<evidence type="ECO:0000256" key="5">
    <source>
        <dbReference type="SAM" id="MobiDB-lite"/>
    </source>
</evidence>
<dbReference type="InterPro" id="IPR029071">
    <property type="entry name" value="Ubiquitin-like_domsf"/>
</dbReference>
<dbReference type="FunFam" id="3.90.70.10:FF:000022">
    <property type="entry name" value="Ubiquitin carboxyl-terminal hydrolase 24"/>
    <property type="match status" value="1"/>
</dbReference>
<dbReference type="InterPro" id="IPR021905">
    <property type="entry name" value="DUF3517"/>
</dbReference>
<dbReference type="InterPro" id="IPR050164">
    <property type="entry name" value="Peptidase_C19"/>
</dbReference>
<evidence type="ECO:0008006" key="10">
    <source>
        <dbReference type="Google" id="ProtNLM"/>
    </source>
</evidence>
<evidence type="ECO:0000256" key="1">
    <source>
        <dbReference type="ARBA" id="ARBA00022553"/>
    </source>
</evidence>
<dbReference type="PROSITE" id="PS00973">
    <property type="entry name" value="USP_2"/>
    <property type="match status" value="1"/>
</dbReference>
<comment type="caution">
    <text evidence="8">The sequence shown here is derived from an EMBL/GenBank/DDBJ whole genome shotgun (WGS) entry which is preliminary data.</text>
</comment>
<dbReference type="GO" id="GO:0005634">
    <property type="term" value="C:nucleus"/>
    <property type="evidence" value="ECO:0007669"/>
    <property type="project" value="TreeGrafter"/>
</dbReference>
<dbReference type="PANTHER" id="PTHR24006">
    <property type="entry name" value="UBIQUITIN CARBOXYL-TERMINAL HYDROLASE"/>
    <property type="match status" value="1"/>
</dbReference>
<feature type="compositionally biased region" description="Polar residues" evidence="5">
    <location>
        <begin position="1083"/>
        <end position="1094"/>
    </location>
</feature>
<evidence type="ECO:0000313" key="8">
    <source>
        <dbReference type="EMBL" id="KAK3611185.1"/>
    </source>
</evidence>
<feature type="compositionally biased region" description="Basic and acidic residues" evidence="5">
    <location>
        <begin position="2591"/>
        <end position="2605"/>
    </location>
</feature>
<reference evidence="8" key="2">
    <citation type="journal article" date="2021" name="Genome Biol. Evol.">
        <title>Developing a high-quality reference genome for a parasitic bivalve with doubly uniparental inheritance (Bivalvia: Unionida).</title>
        <authorList>
            <person name="Smith C.H."/>
        </authorList>
    </citation>
    <scope>NUCLEOTIDE SEQUENCE</scope>
    <source>
        <strain evidence="8">CHS0354</strain>
        <tissue evidence="8">Mantle</tissue>
    </source>
</reference>
<dbReference type="GO" id="GO:0004843">
    <property type="term" value="F:cysteine-type deubiquitinase activity"/>
    <property type="evidence" value="ECO:0007669"/>
    <property type="project" value="InterPro"/>
</dbReference>
<dbReference type="SMART" id="SM00165">
    <property type="entry name" value="UBA"/>
    <property type="match status" value="1"/>
</dbReference>
<evidence type="ECO:0000256" key="4">
    <source>
        <dbReference type="ARBA" id="ARBA00022801"/>
    </source>
</evidence>
<organism evidence="8 9">
    <name type="scientific">Potamilus streckersoni</name>
    <dbReference type="NCBI Taxonomy" id="2493646"/>
    <lineage>
        <taxon>Eukaryota</taxon>
        <taxon>Metazoa</taxon>
        <taxon>Spiralia</taxon>
        <taxon>Lophotrochozoa</taxon>
        <taxon>Mollusca</taxon>
        <taxon>Bivalvia</taxon>
        <taxon>Autobranchia</taxon>
        <taxon>Heteroconchia</taxon>
        <taxon>Palaeoheterodonta</taxon>
        <taxon>Unionida</taxon>
        <taxon>Unionoidea</taxon>
        <taxon>Unionidae</taxon>
        <taxon>Ambleminae</taxon>
        <taxon>Lampsilini</taxon>
        <taxon>Potamilus</taxon>
    </lineage>
</organism>
<dbReference type="Proteomes" id="UP001195483">
    <property type="component" value="Unassembled WGS sequence"/>
</dbReference>
<evidence type="ECO:0000259" key="7">
    <source>
        <dbReference type="PROSITE" id="PS50235"/>
    </source>
</evidence>